<sequence length="63" mass="7464">MYNTKTRILWAKWTPIVNMLILKCGRCDAIFEFRCDRWAIRCPSCGKQDSINKLRKEWVKGNG</sequence>
<proteinExistence type="predicted"/>
<evidence type="ECO:0000313" key="1">
    <source>
        <dbReference type="EMBL" id="QJA68972.1"/>
    </source>
</evidence>
<gene>
    <name evidence="1" type="ORF">MM415A05268_0002</name>
</gene>
<reference evidence="1" key="1">
    <citation type="submission" date="2020-03" db="EMBL/GenBank/DDBJ databases">
        <title>The deep terrestrial virosphere.</title>
        <authorList>
            <person name="Holmfeldt K."/>
            <person name="Nilsson E."/>
            <person name="Simone D."/>
            <person name="Lopez-Fernandez M."/>
            <person name="Wu X."/>
            <person name="de Brujin I."/>
            <person name="Lundin D."/>
            <person name="Andersson A."/>
            <person name="Bertilsson S."/>
            <person name="Dopson M."/>
        </authorList>
    </citation>
    <scope>NUCLEOTIDE SEQUENCE</scope>
    <source>
        <strain evidence="1">MM415A05268</strain>
    </source>
</reference>
<name>A0A6M3JIQ8_9ZZZZ</name>
<accession>A0A6M3JIQ8</accession>
<dbReference type="AlphaFoldDB" id="A0A6M3JIQ8"/>
<organism evidence="1">
    <name type="scientific">viral metagenome</name>
    <dbReference type="NCBI Taxonomy" id="1070528"/>
    <lineage>
        <taxon>unclassified sequences</taxon>
        <taxon>metagenomes</taxon>
        <taxon>organismal metagenomes</taxon>
    </lineage>
</organism>
<dbReference type="EMBL" id="MT141666">
    <property type="protein sequence ID" value="QJA68972.1"/>
    <property type="molecule type" value="Genomic_DNA"/>
</dbReference>
<protein>
    <submittedName>
        <fullName evidence="1">Uncharacterized protein</fullName>
    </submittedName>
</protein>